<dbReference type="EMBL" id="CP032624">
    <property type="protein sequence ID" value="AYG03446.1"/>
    <property type="molecule type" value="Genomic_DNA"/>
</dbReference>
<dbReference type="Proteomes" id="UP000275069">
    <property type="component" value="Chromosome"/>
</dbReference>
<dbReference type="RefSeq" id="WP_120788978.1">
    <property type="nucleotide sequence ID" value="NZ_CP032624.1"/>
</dbReference>
<name>A0A387BR42_9MICO</name>
<keyword evidence="2" id="KW-1185">Reference proteome</keyword>
<sequence length="419" mass="46966">MDLHEDIHRAIESYLDANEFRRFLNSAIQNSRGVTFLLQKRKSKWPDFDQWYGAWQDEARTNPVLAWGIAARNRIVKEEDLTTYSEATIRFFGDRTQEAEQVIQAPPASTSAQLIAAFAERFRNRPSGRKGWIGVERRWVDDQLRDNELVAVLREMYRAVASVVKTAHEKSGIELCLAPEFSRPCIGPEIDPELHCIPPGAPLPTTFLDVETGETAHYSYASFERDDDAIEEAAEKYGEPPTMSSDPIDHALERLEMSKRYLEVDGYSGPMVLFFGEDGRRQLTGTMFPDGTPREVSIRGLVESLGSWPFSGAVFASETWLGRPGDRGTLVPVPISEMLPPEDGFFNAGAAADRDEALIVVALTSDGRNRSLTLPFARTKAGIVYGNLLDEDDPDAVPNFLRPISRRWVEGGGRIRKRS</sequence>
<reference evidence="1 2" key="1">
    <citation type="submission" date="2018-09" db="EMBL/GenBank/DDBJ databases">
        <title>Genome sequencing of strain 2DFW10M-5.</title>
        <authorList>
            <person name="Heo J."/>
            <person name="Kim S.-J."/>
            <person name="Kwon S.-W."/>
        </authorList>
    </citation>
    <scope>NUCLEOTIDE SEQUENCE [LARGE SCALE GENOMIC DNA]</scope>
    <source>
        <strain evidence="1 2">2DFW10M-5</strain>
    </source>
</reference>
<accession>A0A387BR42</accession>
<gene>
    <name evidence="1" type="ORF">D7I44_07775</name>
</gene>
<evidence type="ECO:0000313" key="2">
    <source>
        <dbReference type="Proteomes" id="UP000275069"/>
    </source>
</evidence>
<organism evidence="1 2">
    <name type="scientific">Gryllotalpicola protaetiae</name>
    <dbReference type="NCBI Taxonomy" id="2419771"/>
    <lineage>
        <taxon>Bacteria</taxon>
        <taxon>Bacillati</taxon>
        <taxon>Actinomycetota</taxon>
        <taxon>Actinomycetes</taxon>
        <taxon>Micrococcales</taxon>
        <taxon>Microbacteriaceae</taxon>
        <taxon>Gryllotalpicola</taxon>
    </lineage>
</organism>
<dbReference type="KEGG" id="gry:D7I44_07775"/>
<evidence type="ECO:0000313" key="1">
    <source>
        <dbReference type="EMBL" id="AYG03446.1"/>
    </source>
</evidence>
<protein>
    <submittedName>
        <fullName evidence="1">Uncharacterized protein</fullName>
    </submittedName>
</protein>
<dbReference type="AlphaFoldDB" id="A0A387BR42"/>
<proteinExistence type="predicted"/>
<dbReference type="OrthoDB" id="4772214at2"/>